<evidence type="ECO:0008006" key="4">
    <source>
        <dbReference type="Google" id="ProtNLM"/>
    </source>
</evidence>
<accession>A0A4D5XF49</accession>
<sequence length="227" mass="26069">MNNDNATVTSNNGIVSPSTIIAIGATIGVIASTYILNNKINDLDEKLKESDKSLISAIDIISKQSYKNKELNDIIDKFNQHSKIVKQISNINNELMERLSTMEDLYNKQHVKLSNILIFIKSLGYDQNESIYNNRRSNSHKSTKYRSNLDSNNIISDDSNSSDYISTSNINRGIKSKYRSKKHNKSNSRDYNRHSIRKIQKHNVWNKSDESDESDEDRMMKNIESML</sequence>
<feature type="region of interest" description="Disordered" evidence="1">
    <location>
        <begin position="132"/>
        <end position="227"/>
    </location>
</feature>
<name>A0A4D5XF49_9VIRU</name>
<reference evidence="3" key="1">
    <citation type="journal article" date="2019" name="MBio">
        <title>Virus Genomes from Deep Sea Sediments Expand the Ocean Megavirome and Support Independent Origins of Viral Gigantism.</title>
        <authorList>
            <person name="Backstrom D."/>
            <person name="Yutin N."/>
            <person name="Jorgensen S.L."/>
            <person name="Dharamshi J."/>
            <person name="Homa F."/>
            <person name="Zaremba-Niedwiedzka K."/>
            <person name="Spang A."/>
            <person name="Wolf Y.I."/>
            <person name="Koonin E.V."/>
            <person name="Ettema T.J."/>
        </authorList>
    </citation>
    <scope>NUCLEOTIDE SEQUENCE</scope>
</reference>
<dbReference type="EMBL" id="MK500470">
    <property type="protein sequence ID" value="QBK90230.1"/>
    <property type="molecule type" value="Genomic_DNA"/>
</dbReference>
<protein>
    <recommendedName>
        <fullName evidence="4">Transmembrane protein</fullName>
    </recommendedName>
</protein>
<keyword evidence="2" id="KW-0472">Membrane</keyword>
<evidence type="ECO:0000256" key="2">
    <source>
        <dbReference type="SAM" id="Phobius"/>
    </source>
</evidence>
<gene>
    <name evidence="3" type="ORF">LCPAC102_01430</name>
</gene>
<feature type="compositionally biased region" description="Basic residues" evidence="1">
    <location>
        <begin position="174"/>
        <end position="186"/>
    </location>
</feature>
<keyword evidence="2" id="KW-0812">Transmembrane</keyword>
<keyword evidence="2" id="KW-1133">Transmembrane helix</keyword>
<evidence type="ECO:0000313" key="3">
    <source>
        <dbReference type="EMBL" id="QBK90230.1"/>
    </source>
</evidence>
<organism evidence="3">
    <name type="scientific">Pithovirus LCPAC102</name>
    <dbReference type="NCBI Taxonomy" id="2506587"/>
    <lineage>
        <taxon>Viruses</taxon>
        <taxon>Pithoviruses</taxon>
    </lineage>
</organism>
<evidence type="ECO:0000256" key="1">
    <source>
        <dbReference type="SAM" id="MobiDB-lite"/>
    </source>
</evidence>
<proteinExistence type="predicted"/>
<feature type="compositionally biased region" description="Low complexity" evidence="1">
    <location>
        <begin position="148"/>
        <end position="171"/>
    </location>
</feature>
<feature type="transmembrane region" description="Helical" evidence="2">
    <location>
        <begin position="14"/>
        <end position="36"/>
    </location>
</feature>